<evidence type="ECO:0000313" key="2">
    <source>
        <dbReference type="EMBL" id="VVC90669.1"/>
    </source>
</evidence>
<name>A0A5E4PZH6_9NEOP</name>
<keyword evidence="1" id="KW-1133">Transmembrane helix</keyword>
<dbReference type="AlphaFoldDB" id="A0A5E4PZH6"/>
<dbReference type="EMBL" id="FZQP02000837">
    <property type="protein sequence ID" value="VVC90669.1"/>
    <property type="molecule type" value="Genomic_DNA"/>
</dbReference>
<evidence type="ECO:0000313" key="3">
    <source>
        <dbReference type="Proteomes" id="UP000324832"/>
    </source>
</evidence>
<keyword evidence="1" id="KW-0812">Transmembrane</keyword>
<evidence type="ECO:0000256" key="1">
    <source>
        <dbReference type="SAM" id="Phobius"/>
    </source>
</evidence>
<reference evidence="2 3" key="1">
    <citation type="submission" date="2017-07" db="EMBL/GenBank/DDBJ databases">
        <authorList>
            <person name="Talla V."/>
            <person name="Backstrom N."/>
        </authorList>
    </citation>
    <scope>NUCLEOTIDE SEQUENCE [LARGE SCALE GENOMIC DNA]</scope>
</reference>
<dbReference type="Proteomes" id="UP000324832">
    <property type="component" value="Unassembled WGS sequence"/>
</dbReference>
<keyword evidence="3" id="KW-1185">Reference proteome</keyword>
<organism evidence="2 3">
    <name type="scientific">Leptidea sinapis</name>
    <dbReference type="NCBI Taxonomy" id="189913"/>
    <lineage>
        <taxon>Eukaryota</taxon>
        <taxon>Metazoa</taxon>
        <taxon>Ecdysozoa</taxon>
        <taxon>Arthropoda</taxon>
        <taxon>Hexapoda</taxon>
        <taxon>Insecta</taxon>
        <taxon>Pterygota</taxon>
        <taxon>Neoptera</taxon>
        <taxon>Endopterygota</taxon>
        <taxon>Lepidoptera</taxon>
        <taxon>Glossata</taxon>
        <taxon>Ditrysia</taxon>
        <taxon>Papilionoidea</taxon>
        <taxon>Pieridae</taxon>
        <taxon>Dismorphiinae</taxon>
        <taxon>Leptidea</taxon>
    </lineage>
</organism>
<protein>
    <submittedName>
        <fullName evidence="2">Uncharacterized protein</fullName>
    </submittedName>
</protein>
<feature type="transmembrane region" description="Helical" evidence="1">
    <location>
        <begin position="12"/>
        <end position="31"/>
    </location>
</feature>
<gene>
    <name evidence="2" type="ORF">LSINAPIS_LOCUS3532</name>
</gene>
<accession>A0A5E4PZH6</accession>
<sequence>MFQSVLPLYNTTMTYLNSLSIFFLCSVLYHVTNASLIKGPINDEPVFKTKDVSARENMIIDDAKIEKELPIPEVPPKRRCAEIGEFCVNHNDCCTNACLGYMKKCVSGSG</sequence>
<proteinExistence type="predicted"/>
<keyword evidence="1" id="KW-0472">Membrane</keyword>